<evidence type="ECO:0000256" key="8">
    <source>
        <dbReference type="ARBA" id="ARBA00023010"/>
    </source>
</evidence>
<keyword evidence="7 10" id="KW-1133">Transmembrane helix</keyword>
<dbReference type="HAMAP" id="MF_00422">
    <property type="entry name" value="SecE"/>
    <property type="match status" value="1"/>
</dbReference>
<organism evidence="11 12">
    <name type="scientific">Emericellopsis atlantica</name>
    <dbReference type="NCBI Taxonomy" id="2614577"/>
    <lineage>
        <taxon>Eukaryota</taxon>
        <taxon>Fungi</taxon>
        <taxon>Dikarya</taxon>
        <taxon>Ascomycota</taxon>
        <taxon>Pezizomycotina</taxon>
        <taxon>Sordariomycetes</taxon>
        <taxon>Hypocreomycetidae</taxon>
        <taxon>Hypocreales</taxon>
        <taxon>Bionectriaceae</taxon>
        <taxon>Emericellopsis</taxon>
    </lineage>
</organism>
<protein>
    <submittedName>
        <fullName evidence="11">Uncharacterized protein</fullName>
    </submittedName>
</protein>
<comment type="subcellular location">
    <subcellularLocation>
        <location evidence="1">Endoplasmic reticulum membrane</location>
        <topology evidence="1">Single-pass membrane protein</topology>
    </subcellularLocation>
</comment>
<evidence type="ECO:0000313" key="11">
    <source>
        <dbReference type="EMBL" id="KAG9254219.1"/>
    </source>
</evidence>
<name>A0A9P8CNX0_9HYPO</name>
<dbReference type="InterPro" id="IPR023391">
    <property type="entry name" value="Prot_translocase_SecE_dom_sf"/>
</dbReference>
<dbReference type="AlphaFoldDB" id="A0A9P8CNX0"/>
<gene>
    <name evidence="11" type="ORF">F5Z01DRAFT_656301</name>
</gene>
<dbReference type="GO" id="GO:0006886">
    <property type="term" value="P:intracellular protein transport"/>
    <property type="evidence" value="ECO:0007669"/>
    <property type="project" value="InterPro"/>
</dbReference>
<evidence type="ECO:0000313" key="12">
    <source>
        <dbReference type="Proteomes" id="UP000887229"/>
    </source>
</evidence>
<dbReference type="NCBIfam" id="TIGR00327">
    <property type="entry name" value="secE_euk_arch"/>
    <property type="match status" value="1"/>
</dbReference>
<reference evidence="11" key="1">
    <citation type="journal article" date="2021" name="IMA Fungus">
        <title>Genomic characterization of three marine fungi, including Emericellopsis atlantica sp. nov. with signatures of a generalist lifestyle and marine biomass degradation.</title>
        <authorList>
            <person name="Hagestad O.C."/>
            <person name="Hou L."/>
            <person name="Andersen J.H."/>
            <person name="Hansen E.H."/>
            <person name="Altermark B."/>
            <person name="Li C."/>
            <person name="Kuhnert E."/>
            <person name="Cox R.J."/>
            <person name="Crous P.W."/>
            <person name="Spatafora J.W."/>
            <person name="Lail K."/>
            <person name="Amirebrahimi M."/>
            <person name="Lipzen A."/>
            <person name="Pangilinan J."/>
            <person name="Andreopoulos W."/>
            <person name="Hayes R.D."/>
            <person name="Ng V."/>
            <person name="Grigoriev I.V."/>
            <person name="Jackson S.A."/>
            <person name="Sutton T.D.S."/>
            <person name="Dobson A.D.W."/>
            <person name="Rama T."/>
        </authorList>
    </citation>
    <scope>NUCLEOTIDE SEQUENCE</scope>
    <source>
        <strain evidence="11">TS7</strain>
    </source>
</reference>
<dbReference type="Gene3D" id="1.20.5.820">
    <property type="entry name" value="Preprotein translocase SecE subunit"/>
    <property type="match status" value="1"/>
</dbReference>
<evidence type="ECO:0000256" key="2">
    <source>
        <dbReference type="ARBA" id="ARBA00008274"/>
    </source>
</evidence>
<evidence type="ECO:0000256" key="3">
    <source>
        <dbReference type="ARBA" id="ARBA00022448"/>
    </source>
</evidence>
<keyword evidence="4 10" id="KW-0812">Transmembrane</keyword>
<dbReference type="GO" id="GO:0005789">
    <property type="term" value="C:endoplasmic reticulum membrane"/>
    <property type="evidence" value="ECO:0007669"/>
    <property type="project" value="UniProtKB-SubCell"/>
</dbReference>
<evidence type="ECO:0000256" key="9">
    <source>
        <dbReference type="ARBA" id="ARBA00023136"/>
    </source>
</evidence>
<dbReference type="EMBL" id="MU251255">
    <property type="protein sequence ID" value="KAG9254219.1"/>
    <property type="molecule type" value="Genomic_DNA"/>
</dbReference>
<dbReference type="InterPro" id="IPR001901">
    <property type="entry name" value="Translocase_SecE/Sec61-g"/>
</dbReference>
<feature type="transmembrane region" description="Helical" evidence="10">
    <location>
        <begin position="35"/>
        <end position="56"/>
    </location>
</feature>
<keyword evidence="6" id="KW-0653">Protein transport</keyword>
<comment type="similarity">
    <text evidence="2">Belongs to the SecE/SEC61-gamma family.</text>
</comment>
<dbReference type="OrthoDB" id="2401875at2759"/>
<evidence type="ECO:0000256" key="5">
    <source>
        <dbReference type="ARBA" id="ARBA00022824"/>
    </source>
</evidence>
<accession>A0A9P8CNX0</accession>
<dbReference type="GO" id="GO:0008320">
    <property type="term" value="F:protein transmembrane transporter activity"/>
    <property type="evidence" value="ECO:0007669"/>
    <property type="project" value="InterPro"/>
</dbReference>
<dbReference type="SUPFAM" id="SSF103456">
    <property type="entry name" value="Preprotein translocase SecE subunit"/>
    <property type="match status" value="1"/>
</dbReference>
<evidence type="ECO:0000256" key="1">
    <source>
        <dbReference type="ARBA" id="ARBA00004389"/>
    </source>
</evidence>
<dbReference type="GeneID" id="70294472"/>
<evidence type="ECO:0000256" key="4">
    <source>
        <dbReference type="ARBA" id="ARBA00022692"/>
    </source>
</evidence>
<dbReference type="PANTHER" id="PTHR12309">
    <property type="entry name" value="SEC61 GAMMA SUBUNIT"/>
    <property type="match status" value="1"/>
</dbReference>
<evidence type="ECO:0000256" key="6">
    <source>
        <dbReference type="ARBA" id="ARBA00022927"/>
    </source>
</evidence>
<evidence type="ECO:0000256" key="10">
    <source>
        <dbReference type="SAM" id="Phobius"/>
    </source>
</evidence>
<proteinExistence type="inferred from homology"/>
<dbReference type="RefSeq" id="XP_046118143.1">
    <property type="nucleotide sequence ID" value="XM_046263569.1"/>
</dbReference>
<dbReference type="InterPro" id="IPR008158">
    <property type="entry name" value="Translocase_Sec61-g"/>
</dbReference>
<keyword evidence="8" id="KW-0811">Translocation</keyword>
<keyword evidence="9 10" id="KW-0472">Membrane</keyword>
<keyword evidence="5" id="KW-0256">Endoplasmic reticulum</keyword>
<keyword evidence="3" id="KW-0813">Transport</keyword>
<dbReference type="GO" id="GO:0006605">
    <property type="term" value="P:protein targeting"/>
    <property type="evidence" value="ECO:0007669"/>
    <property type="project" value="InterPro"/>
</dbReference>
<comment type="caution">
    <text evidence="11">The sequence shown here is derived from an EMBL/GenBank/DDBJ whole genome shotgun (WGS) entry which is preliminary data.</text>
</comment>
<keyword evidence="12" id="KW-1185">Reference proteome</keyword>
<evidence type="ECO:0000256" key="7">
    <source>
        <dbReference type="ARBA" id="ARBA00022989"/>
    </source>
</evidence>
<sequence length="71" mass="7689">MAGDQVQELLEAPSEFAKSGIQFMRRCTKPDKAEYLRLCQAVGVGLVIMGAVGYIVKLIHMPLNRVLVGGA</sequence>
<dbReference type="Proteomes" id="UP000887229">
    <property type="component" value="Unassembled WGS sequence"/>
</dbReference>
<dbReference type="Pfam" id="PF00584">
    <property type="entry name" value="SecE"/>
    <property type="match status" value="1"/>
</dbReference>